<gene>
    <name evidence="1" type="ORF">HF844_09255</name>
</gene>
<dbReference type="Proteomes" id="UP000588369">
    <property type="component" value="Unassembled WGS sequence"/>
</dbReference>
<evidence type="ECO:0000313" key="2">
    <source>
        <dbReference type="Proteomes" id="UP000588369"/>
    </source>
</evidence>
<protein>
    <submittedName>
        <fullName evidence="1">Uncharacterized protein</fullName>
    </submittedName>
</protein>
<comment type="caution">
    <text evidence="1">The sequence shown here is derived from an EMBL/GenBank/DDBJ whole genome shotgun (WGS) entry which is preliminary data.</text>
</comment>
<organism evidence="1 2">
    <name type="scientific">Bifidobacterium thermophilum</name>
    <dbReference type="NCBI Taxonomy" id="33905"/>
    <lineage>
        <taxon>Bacteria</taxon>
        <taxon>Bacillati</taxon>
        <taxon>Actinomycetota</taxon>
        <taxon>Actinomycetes</taxon>
        <taxon>Bifidobacteriales</taxon>
        <taxon>Bifidobacteriaceae</taxon>
        <taxon>Bifidobacterium</taxon>
    </lineage>
</organism>
<accession>A0A7X9RPF9</accession>
<dbReference type="AlphaFoldDB" id="A0A7X9RPF9"/>
<sequence>MVTYEQACDIAASVFPGHPFSAAYEYPGGWYFNAEDKGWMEGEPTNKFGPSIIVHKADGEWKYFDVGNPEFHEALSTRKPVALPEKYAALIRPKHNAG</sequence>
<dbReference type="RefSeq" id="WP_168984674.1">
    <property type="nucleotide sequence ID" value="NZ_JABAGI010000028.1"/>
</dbReference>
<evidence type="ECO:0000313" key="1">
    <source>
        <dbReference type="EMBL" id="NME62959.1"/>
    </source>
</evidence>
<dbReference type="EMBL" id="JABAGI010000028">
    <property type="protein sequence ID" value="NME62959.1"/>
    <property type="molecule type" value="Genomic_DNA"/>
</dbReference>
<name>A0A7X9RPF9_9BIFI</name>
<reference evidence="1 2" key="1">
    <citation type="submission" date="2020-04" db="EMBL/GenBank/DDBJ databases">
        <authorList>
            <person name="Hitch T.C.A."/>
            <person name="Wylensek D."/>
            <person name="Clavel T."/>
        </authorList>
    </citation>
    <scope>NUCLEOTIDE SEQUENCE [LARGE SCALE GENOMIC DNA]</scope>
    <source>
        <strain evidence="1 2">BSM-130-P53-3C</strain>
    </source>
</reference>
<proteinExistence type="predicted"/>